<dbReference type="Pfam" id="PF11059">
    <property type="entry name" value="DUF2860"/>
    <property type="match status" value="1"/>
</dbReference>
<evidence type="ECO:0000313" key="2">
    <source>
        <dbReference type="EMBL" id="MFH0259786.1"/>
    </source>
</evidence>
<name>A0ABW7IE87_9VIBR</name>
<keyword evidence="1" id="KW-0732">Signal</keyword>
<comment type="caution">
    <text evidence="2">The sequence shown here is derived from an EMBL/GenBank/DDBJ whole genome shotgun (WGS) entry which is preliminary data.</text>
</comment>
<dbReference type="InterPro" id="IPR016896">
    <property type="entry name" value="DUF2860"/>
</dbReference>
<dbReference type="Proteomes" id="UP001607125">
    <property type="component" value="Unassembled WGS sequence"/>
</dbReference>
<protein>
    <submittedName>
        <fullName evidence="2">DUF2860 family protein</fullName>
    </submittedName>
</protein>
<feature type="chain" id="PRO_5045695167" evidence="1">
    <location>
        <begin position="21"/>
        <end position="327"/>
    </location>
</feature>
<evidence type="ECO:0000256" key="1">
    <source>
        <dbReference type="SAM" id="SignalP"/>
    </source>
</evidence>
<gene>
    <name evidence="2" type="ORF">ACGRH2_04980</name>
</gene>
<proteinExistence type="predicted"/>
<dbReference type="EMBL" id="JBIHSF010000005">
    <property type="protein sequence ID" value="MFH0259786.1"/>
    <property type="molecule type" value="Genomic_DNA"/>
</dbReference>
<dbReference type="PIRSF" id="PIRSF028696">
    <property type="entry name" value="UCP028696"/>
    <property type="match status" value="1"/>
</dbReference>
<organism evidence="2 3">
    <name type="scientific">Vibrio barjaei</name>
    <dbReference type="NCBI Taxonomy" id="1676683"/>
    <lineage>
        <taxon>Bacteria</taxon>
        <taxon>Pseudomonadati</taxon>
        <taxon>Pseudomonadota</taxon>
        <taxon>Gammaproteobacteria</taxon>
        <taxon>Vibrionales</taxon>
        <taxon>Vibrionaceae</taxon>
        <taxon>Vibrio</taxon>
    </lineage>
</organism>
<reference evidence="2 3" key="1">
    <citation type="submission" date="2024-10" db="EMBL/GenBank/DDBJ databases">
        <authorList>
            <person name="Yibar A."/>
            <person name="Saticioglu I.B."/>
            <person name="Duman M."/>
            <person name="Ajmi N."/>
            <person name="Gurler F."/>
            <person name="Ay H."/>
            <person name="Onuk E."/>
            <person name="Guler S."/>
            <person name="Romalde J.L."/>
        </authorList>
    </citation>
    <scope>NUCLEOTIDE SEQUENCE [LARGE SCALE GENOMIC DNA]</scope>
    <source>
        <strain evidence="2 3">1-TCBS-B</strain>
    </source>
</reference>
<dbReference type="RefSeq" id="WP_394628692.1">
    <property type="nucleotide sequence ID" value="NZ_JBIHSF010000005.1"/>
</dbReference>
<feature type="signal peptide" evidence="1">
    <location>
        <begin position="1"/>
        <end position="20"/>
    </location>
</feature>
<evidence type="ECO:0000313" key="3">
    <source>
        <dbReference type="Proteomes" id="UP001607125"/>
    </source>
</evidence>
<keyword evidence="3" id="KW-1185">Reference proteome</keyword>
<sequence>MAIRYSFLSLIALIAFTATYSSLSVASLAQSKGFSGEISVSNTQVGEKSNLVASIDPKISASQEAYDEFWMPLGMLNYTFGSQSNKQWFIGTSRNDIAVGTFVLEGGYRQQQNDGSIWSVSYLPTVLGEPIWNNPYVSAEQLQAAEATGDAYRFQMENIAGSLFTLDLAYGTRVVDDELSATNLNLHSDYDRNSHLYYAKGSYTLAVNNHWLLFPSVIYVVDDAKGQAVRNQGSGAELTALFTYQRHSVATTMSYMNHEYRGENVIFDQNHRIDEKYSAFLAYEYLSLWNVDALSLISLSGYNATDSSIAFYESADWITSVGMNFAF</sequence>
<accession>A0ABW7IE87</accession>